<organism evidence="2 4">
    <name type="scientific">Rotaria sordida</name>
    <dbReference type="NCBI Taxonomy" id="392033"/>
    <lineage>
        <taxon>Eukaryota</taxon>
        <taxon>Metazoa</taxon>
        <taxon>Spiralia</taxon>
        <taxon>Gnathifera</taxon>
        <taxon>Rotifera</taxon>
        <taxon>Eurotatoria</taxon>
        <taxon>Bdelloidea</taxon>
        <taxon>Philodinida</taxon>
        <taxon>Philodinidae</taxon>
        <taxon>Rotaria</taxon>
    </lineage>
</organism>
<feature type="compositionally biased region" description="Polar residues" evidence="1">
    <location>
        <begin position="166"/>
        <end position="183"/>
    </location>
</feature>
<dbReference type="Proteomes" id="UP000663854">
    <property type="component" value="Unassembled WGS sequence"/>
</dbReference>
<comment type="caution">
    <text evidence="2">The sequence shown here is derived from an EMBL/GenBank/DDBJ whole genome shotgun (WGS) entry which is preliminary data.</text>
</comment>
<dbReference type="AlphaFoldDB" id="A0A813VVW9"/>
<accession>A0A813VVW9</accession>
<keyword evidence="5" id="KW-1185">Reference proteome</keyword>
<evidence type="ECO:0000313" key="2">
    <source>
        <dbReference type="EMBL" id="CAF0848863.1"/>
    </source>
</evidence>
<reference evidence="2" key="1">
    <citation type="submission" date="2021-02" db="EMBL/GenBank/DDBJ databases">
        <authorList>
            <person name="Nowell W R."/>
        </authorList>
    </citation>
    <scope>NUCLEOTIDE SEQUENCE</scope>
</reference>
<evidence type="ECO:0000256" key="1">
    <source>
        <dbReference type="SAM" id="MobiDB-lite"/>
    </source>
</evidence>
<evidence type="ECO:0000313" key="4">
    <source>
        <dbReference type="Proteomes" id="UP000663854"/>
    </source>
</evidence>
<gene>
    <name evidence="3" type="ORF">JXQ802_LOCUS20661</name>
    <name evidence="2" type="ORF">PYM288_LOCUS6956</name>
</gene>
<evidence type="ECO:0000313" key="5">
    <source>
        <dbReference type="Proteomes" id="UP000663870"/>
    </source>
</evidence>
<dbReference type="EMBL" id="CAJNOH010000080">
    <property type="protein sequence ID" value="CAF0848863.1"/>
    <property type="molecule type" value="Genomic_DNA"/>
</dbReference>
<feature type="region of interest" description="Disordered" evidence="1">
    <location>
        <begin position="134"/>
        <end position="207"/>
    </location>
</feature>
<dbReference type="Proteomes" id="UP000663870">
    <property type="component" value="Unassembled WGS sequence"/>
</dbReference>
<proteinExistence type="predicted"/>
<feature type="region of interest" description="Disordered" evidence="1">
    <location>
        <begin position="261"/>
        <end position="282"/>
    </location>
</feature>
<protein>
    <submittedName>
        <fullName evidence="2">Uncharacterized protein</fullName>
    </submittedName>
</protein>
<name>A0A813VVW9_9BILA</name>
<sequence>MYARKGIPTVLPDAVLRCRKLQAAANVELEDMEKTKARRINNLEWQQQTFQRTMNERHKRWRMYDRAFRLKLKRELGTDLAAALRIRTKQDEEQKFLFEQQLIEKTIANQKTDDIDKDIENESDRTPSVIIENVAKSTSAHPKSHQDKVSVKKGSKSAVDARRGQSAKTKVSHSTSIANNTPKLSPRRPRTSRFDKETQRNSSPTLGLENDFGSVLFRILSNIAATPDLDDDYTIKKRALEARERRLTLTKDDRYFNLVKELAPQKLPDEQDSSDSDVEEDQ</sequence>
<dbReference type="EMBL" id="CAJNOL010000593">
    <property type="protein sequence ID" value="CAF1130208.1"/>
    <property type="molecule type" value="Genomic_DNA"/>
</dbReference>
<evidence type="ECO:0000313" key="3">
    <source>
        <dbReference type="EMBL" id="CAF1130208.1"/>
    </source>
</evidence>
<feature type="compositionally biased region" description="Acidic residues" evidence="1">
    <location>
        <begin position="270"/>
        <end position="282"/>
    </location>
</feature>